<dbReference type="HAMAP" id="MF_02030">
    <property type="entry name" value="WecA_Gammaproteo"/>
    <property type="match status" value="1"/>
</dbReference>
<feature type="transmembrane region" description="Helical" evidence="12">
    <location>
        <begin position="65"/>
        <end position="84"/>
    </location>
</feature>
<organism evidence="14 15">
    <name type="scientific">Vibrio vulnificus</name>
    <dbReference type="NCBI Taxonomy" id="672"/>
    <lineage>
        <taxon>Bacteria</taxon>
        <taxon>Pseudomonadati</taxon>
        <taxon>Pseudomonadota</taxon>
        <taxon>Gammaproteobacteria</taxon>
        <taxon>Vibrionales</taxon>
        <taxon>Vibrionaceae</taxon>
        <taxon>Vibrio</taxon>
    </lineage>
</organism>
<feature type="transmembrane region" description="Helical" evidence="12">
    <location>
        <begin position="182"/>
        <end position="199"/>
    </location>
</feature>
<protein>
    <recommendedName>
        <fullName evidence="12">Undecaprenyl-phosphate alpha-N-acetylglucosaminyl 1-phosphate transferase</fullName>
        <ecNumber evidence="12">2.7.8.33</ecNumber>
    </recommendedName>
    <alternativeName>
        <fullName evidence="12">UDP-GlcNAc:undecaprenyl-phosphate GlcNAc-1-phosphate transferase</fullName>
    </alternativeName>
    <alternativeName>
        <fullName evidence="12">Undecaprenyl-phosphate GlcNAc-1-phosphate transferase</fullName>
    </alternativeName>
</protein>
<dbReference type="AlphaFoldDB" id="A0A2S3R615"/>
<evidence type="ECO:0000256" key="5">
    <source>
        <dbReference type="ARBA" id="ARBA00022679"/>
    </source>
</evidence>
<dbReference type="PANTHER" id="PTHR22926">
    <property type="entry name" value="PHOSPHO-N-ACETYLMURAMOYL-PENTAPEPTIDE-TRANSFERASE"/>
    <property type="match status" value="1"/>
</dbReference>
<feature type="transmembrane region" description="Helical" evidence="12">
    <location>
        <begin position="293"/>
        <end position="313"/>
    </location>
</feature>
<evidence type="ECO:0000313" key="15">
    <source>
        <dbReference type="Proteomes" id="UP000237466"/>
    </source>
</evidence>
<evidence type="ECO:0000256" key="10">
    <source>
        <dbReference type="ARBA" id="ARBA00023136"/>
    </source>
</evidence>
<dbReference type="GO" id="GO:0016757">
    <property type="term" value="F:glycosyltransferase activity"/>
    <property type="evidence" value="ECO:0007669"/>
    <property type="project" value="UniProtKB-KW"/>
</dbReference>
<comment type="subcellular location">
    <subcellularLocation>
        <location evidence="12">Cell inner membrane</location>
        <topology evidence="12">Multi-pass membrane protein</topology>
    </subcellularLocation>
    <subcellularLocation>
        <location evidence="1">Cell membrane</location>
        <topology evidence="1">Multi-pass membrane protein</topology>
    </subcellularLocation>
</comment>
<feature type="transmembrane region" description="Helical" evidence="12">
    <location>
        <begin position="157"/>
        <end position="176"/>
    </location>
</feature>
<reference evidence="14 15" key="1">
    <citation type="journal article" date="2018" name="Front. Microbiol.">
        <title>Phylogeny of Vibrio vulnificus from the Analysis of the Core-Genome: Implications for Intra-Species Taxonomy.</title>
        <authorList>
            <person name="Roig F.J."/>
            <person name="Gonzalez-Candelas F."/>
            <person name="Sanjuan E."/>
            <person name="Fouz B."/>
            <person name="Feil E.J."/>
            <person name="Llorens C."/>
            <person name="Baker-Austin C."/>
            <person name="Oliver J.D."/>
            <person name="Danin-Poleg Y."/>
            <person name="Gibas C.J."/>
            <person name="Kashi Y."/>
            <person name="Gulig P.A."/>
            <person name="Morrison S.S."/>
            <person name="Amaro C."/>
        </authorList>
    </citation>
    <scope>NUCLEOTIDE SEQUENCE [LARGE SCALE GENOMIC DNA]</scope>
    <source>
        <strain evidence="14 15">CECT4608</strain>
    </source>
</reference>
<evidence type="ECO:0000256" key="7">
    <source>
        <dbReference type="ARBA" id="ARBA00022842"/>
    </source>
</evidence>
<dbReference type="InterPro" id="IPR018480">
    <property type="entry name" value="PNAcMuramoyl-5peptid_Trfase_CS"/>
</dbReference>
<evidence type="ECO:0000256" key="12">
    <source>
        <dbReference type="HAMAP-Rule" id="MF_02030"/>
    </source>
</evidence>
<dbReference type="NCBIfam" id="TIGR02380">
    <property type="entry name" value="ECA_wecA"/>
    <property type="match status" value="1"/>
</dbReference>
<name>A0A2S3R615_VIBVL</name>
<comment type="function">
    <text evidence="12">Catalyzes the transfer of the GlcNAc-1-phosphate moiety from UDP-GlcNAc onto the carrier lipid undecaprenyl phosphate (C55-P), yielding GlcNAc-pyrophosphoryl-undecaprenyl (GlcNAc-PP-C55).</text>
</comment>
<comment type="cofactor">
    <cofactor evidence="12">
        <name>Mn(2+)</name>
        <dbReference type="ChEBI" id="CHEBI:29035"/>
    </cofactor>
</comment>
<feature type="transmembrane region" description="Helical" evidence="12">
    <location>
        <begin position="211"/>
        <end position="232"/>
    </location>
</feature>
<sequence>MLEELLYLLIYSFVIQLIMRKIAKKIGLADRPNERKLHQGTYPLVGGISICIVLAQYLMLGSHDIPQRNMFVVCISILAIVGAFDDKFDVSFKIRLFVQLVVSIVMIRLAGIELQSIGDILGVGTSIYLGPYLGPILTIIAVIAAINAFNMIDGIDGLLGGLSIITFLSLAFLLSQGEHVELSNLCLIIVTVMLPYTIMNLGTLGIRWKIFMGDAGSMLIGFTIIWLLLSASQNVETASIKPVTALWLVSIPLMDLVTVVIRRIIRKESPFKADREHVHHILQRLGFSSRQTLCIICIFAAILASIGILGEIYHIEAHIMFYAFIAVFILYFSSLTQACKISLASDC</sequence>
<keyword evidence="9 12" id="KW-1133">Transmembrane helix</keyword>
<dbReference type="GO" id="GO:0030145">
    <property type="term" value="F:manganese ion binding"/>
    <property type="evidence" value="ECO:0007669"/>
    <property type="project" value="InterPro"/>
</dbReference>
<dbReference type="EC" id="2.7.8.33" evidence="12"/>
<feature type="transmembrane region" description="Helical" evidence="12">
    <location>
        <begin position="96"/>
        <end position="112"/>
    </location>
</feature>
<evidence type="ECO:0000256" key="8">
    <source>
        <dbReference type="ARBA" id="ARBA00022985"/>
    </source>
</evidence>
<keyword evidence="7 12" id="KW-0460">Magnesium</keyword>
<keyword evidence="2 12" id="KW-1003">Cell membrane</keyword>
<comment type="similarity">
    <text evidence="12">Belongs to the glycosyltransferase 4 family. WecA subfamily.</text>
</comment>
<comment type="catalytic activity">
    <reaction evidence="12">
        <text>di-trans,octa-cis-undecaprenyl phosphate + UDP-N-acetyl-alpha-D-glucosamine = N-acetyl-alpha-D-glucosaminyl-di-trans,octa-cis-undecaprenyl diphosphate + UMP</text>
        <dbReference type="Rhea" id="RHEA:28090"/>
        <dbReference type="ChEBI" id="CHEBI:57705"/>
        <dbReference type="ChEBI" id="CHEBI:57865"/>
        <dbReference type="ChEBI" id="CHEBI:60392"/>
        <dbReference type="ChEBI" id="CHEBI:62959"/>
        <dbReference type="EC" id="2.7.8.33"/>
    </reaction>
</comment>
<keyword evidence="8 12" id="KW-0448">Lipopolysaccharide biosynthesis</keyword>
<keyword evidence="5 12" id="KW-0808">Transferase</keyword>
<keyword evidence="3 12" id="KW-0997">Cell inner membrane</keyword>
<dbReference type="InterPro" id="IPR012750">
    <property type="entry name" value="ECA_WecA-rel"/>
</dbReference>
<comment type="caution">
    <text evidence="14">The sequence shown here is derived from an EMBL/GenBank/DDBJ whole genome shotgun (WGS) entry which is preliminary data.</text>
</comment>
<dbReference type="GO" id="GO:0044038">
    <property type="term" value="P:cell wall macromolecule biosynthetic process"/>
    <property type="evidence" value="ECO:0007669"/>
    <property type="project" value="TreeGrafter"/>
</dbReference>
<dbReference type="RefSeq" id="WP_103199997.1">
    <property type="nucleotide sequence ID" value="NZ_PDGH01000054.1"/>
</dbReference>
<dbReference type="GO" id="GO:0009243">
    <property type="term" value="P:O antigen biosynthetic process"/>
    <property type="evidence" value="ECO:0007669"/>
    <property type="project" value="UniProtKB-UniRule"/>
</dbReference>
<feature type="binding site" evidence="13">
    <location>
        <position position="214"/>
    </location>
    <ligand>
        <name>Mg(2+)</name>
        <dbReference type="ChEBI" id="CHEBI:18420"/>
    </ligand>
</feature>
<feature type="transmembrane region" description="Helical" evidence="12">
    <location>
        <begin position="132"/>
        <end position="150"/>
    </location>
</feature>
<keyword evidence="11 12" id="KW-0464">Manganese</keyword>
<dbReference type="GO" id="GO:0036380">
    <property type="term" value="F:UDP-N-acetylglucosamine-undecaprenyl-phosphate N-acetylglucosaminephosphotransferase activity"/>
    <property type="evidence" value="ECO:0007669"/>
    <property type="project" value="UniProtKB-UniRule"/>
</dbReference>
<dbReference type="GO" id="GO:0005886">
    <property type="term" value="C:plasma membrane"/>
    <property type="evidence" value="ECO:0007669"/>
    <property type="project" value="UniProtKB-SubCell"/>
</dbReference>
<dbReference type="PANTHER" id="PTHR22926:SF3">
    <property type="entry name" value="UNDECAPRENYL-PHOSPHATE ALPHA-N-ACETYLGLUCOSAMINYL 1-PHOSPHATE TRANSFERASE"/>
    <property type="match status" value="1"/>
</dbReference>
<dbReference type="UniPathway" id="UPA00281"/>
<feature type="transmembrane region" description="Helical" evidence="12">
    <location>
        <begin position="244"/>
        <end position="265"/>
    </location>
</feature>
<dbReference type="InterPro" id="IPR000715">
    <property type="entry name" value="Glycosyl_transferase_4"/>
</dbReference>
<evidence type="ECO:0000256" key="11">
    <source>
        <dbReference type="ARBA" id="ARBA00023211"/>
    </source>
</evidence>
<comment type="cofactor">
    <cofactor evidence="12 13">
        <name>Mg(2+)</name>
        <dbReference type="ChEBI" id="CHEBI:18420"/>
    </cofactor>
</comment>
<feature type="binding site" evidence="13">
    <location>
        <position position="150"/>
    </location>
    <ligand>
        <name>Mg(2+)</name>
        <dbReference type="ChEBI" id="CHEBI:18420"/>
    </ligand>
</feature>
<dbReference type="Pfam" id="PF00953">
    <property type="entry name" value="Glycos_transf_4"/>
    <property type="match status" value="1"/>
</dbReference>
<feature type="transmembrane region" description="Helical" evidence="12">
    <location>
        <begin position="6"/>
        <end position="22"/>
    </location>
</feature>
<evidence type="ECO:0000256" key="13">
    <source>
        <dbReference type="PIRSR" id="PIRSR600715-1"/>
    </source>
</evidence>
<keyword evidence="4 12" id="KW-0328">Glycosyltransferase</keyword>
<comment type="pathway">
    <text evidence="12">Bacterial outer membrane biogenesis; LPS O-antigen biosynthesis.</text>
</comment>
<gene>
    <name evidence="12" type="primary">wecA</name>
    <name evidence="14" type="ORF">CRN52_06595</name>
</gene>
<dbReference type="GO" id="GO:0009276">
    <property type="term" value="C:Gram-negative-bacterium-type cell wall"/>
    <property type="evidence" value="ECO:0007669"/>
    <property type="project" value="InterPro"/>
</dbReference>
<feature type="transmembrane region" description="Helical" evidence="12">
    <location>
        <begin position="319"/>
        <end position="339"/>
    </location>
</feature>
<keyword evidence="13" id="KW-0479">Metal-binding</keyword>
<evidence type="ECO:0000256" key="6">
    <source>
        <dbReference type="ARBA" id="ARBA00022692"/>
    </source>
</evidence>
<evidence type="ECO:0000256" key="4">
    <source>
        <dbReference type="ARBA" id="ARBA00022676"/>
    </source>
</evidence>
<dbReference type="EMBL" id="PDGH01000054">
    <property type="protein sequence ID" value="POB49133.1"/>
    <property type="molecule type" value="Genomic_DNA"/>
</dbReference>
<evidence type="ECO:0000256" key="3">
    <source>
        <dbReference type="ARBA" id="ARBA00022519"/>
    </source>
</evidence>
<evidence type="ECO:0000256" key="1">
    <source>
        <dbReference type="ARBA" id="ARBA00004651"/>
    </source>
</evidence>
<proteinExistence type="inferred from homology"/>
<dbReference type="PROSITE" id="PS01348">
    <property type="entry name" value="MRAY_2"/>
    <property type="match status" value="1"/>
</dbReference>
<accession>A0A2S3R615</accession>
<evidence type="ECO:0000313" key="14">
    <source>
        <dbReference type="EMBL" id="POB49133.1"/>
    </source>
</evidence>
<evidence type="ECO:0000256" key="2">
    <source>
        <dbReference type="ARBA" id="ARBA00022475"/>
    </source>
</evidence>
<feature type="transmembrane region" description="Helical" evidence="12">
    <location>
        <begin position="42"/>
        <end position="59"/>
    </location>
</feature>
<dbReference type="CDD" id="cd06853">
    <property type="entry name" value="GT_WecA_like"/>
    <property type="match status" value="1"/>
</dbReference>
<dbReference type="GO" id="GO:0071555">
    <property type="term" value="P:cell wall organization"/>
    <property type="evidence" value="ECO:0007669"/>
    <property type="project" value="TreeGrafter"/>
</dbReference>
<dbReference type="Proteomes" id="UP000237466">
    <property type="component" value="Unassembled WGS sequence"/>
</dbReference>
<keyword evidence="6 12" id="KW-0812">Transmembrane</keyword>
<evidence type="ECO:0000256" key="9">
    <source>
        <dbReference type="ARBA" id="ARBA00022989"/>
    </source>
</evidence>
<dbReference type="GO" id="GO:0000287">
    <property type="term" value="F:magnesium ion binding"/>
    <property type="evidence" value="ECO:0007669"/>
    <property type="project" value="InterPro"/>
</dbReference>
<keyword evidence="10 12" id="KW-0472">Membrane</keyword>